<dbReference type="GO" id="GO:0003677">
    <property type="term" value="F:DNA binding"/>
    <property type="evidence" value="ECO:0007669"/>
    <property type="project" value="UniProtKB-KW"/>
</dbReference>
<evidence type="ECO:0000313" key="5">
    <source>
        <dbReference type="Proteomes" id="UP000747399"/>
    </source>
</evidence>
<dbReference type="CDD" id="cd13831">
    <property type="entry name" value="HU"/>
    <property type="match status" value="1"/>
</dbReference>
<name>A0A8J4BQZ2_9CHLO</name>
<dbReference type="GO" id="GO:0030527">
    <property type="term" value="F:structural constituent of chromatin"/>
    <property type="evidence" value="ECO:0007669"/>
    <property type="project" value="InterPro"/>
</dbReference>
<dbReference type="AlphaFoldDB" id="A0A8J4BQZ2"/>
<dbReference type="PANTHER" id="PTHR33175">
    <property type="entry name" value="DNA-BINDING PROTEIN HU"/>
    <property type="match status" value="1"/>
</dbReference>
<evidence type="ECO:0000256" key="2">
    <source>
        <dbReference type="RuleBase" id="RU003939"/>
    </source>
</evidence>
<evidence type="ECO:0000256" key="1">
    <source>
        <dbReference type="ARBA" id="ARBA00023125"/>
    </source>
</evidence>
<feature type="compositionally biased region" description="Low complexity" evidence="3">
    <location>
        <begin position="133"/>
        <end position="179"/>
    </location>
</feature>
<dbReference type="InterPro" id="IPR000119">
    <property type="entry name" value="Hist_DNA-bd"/>
</dbReference>
<comment type="caution">
    <text evidence="4">The sequence shown here is derived from an EMBL/GenBank/DDBJ whole genome shotgun (WGS) entry which is preliminary data.</text>
</comment>
<sequence>MAFAISRTSFPRHHGLLMNGAFVNRRNLIRVRAAAEEKTPVVGKAALVDKIAKDASLTKVQATKAFDSLFDAVQEAVTSGKKVTVLGFGTFESRDRKEKAGRNPRTGEVITIPASKAPSFRASPTFKEKVNGKVAPPKAKPTAPTPSATKPTTPVTAPRPAVRPATPAPLPAAAAKKTTPPSPKFKK</sequence>
<gene>
    <name evidence="4" type="ORF">Vafri_20897</name>
</gene>
<protein>
    <submittedName>
        <fullName evidence="4">Uncharacterized protein</fullName>
    </submittedName>
</protein>
<accession>A0A8J4BQZ2</accession>
<evidence type="ECO:0000313" key="4">
    <source>
        <dbReference type="EMBL" id="GIL67536.1"/>
    </source>
</evidence>
<feature type="region of interest" description="Disordered" evidence="3">
    <location>
        <begin position="122"/>
        <end position="187"/>
    </location>
</feature>
<dbReference type="Gene3D" id="4.10.520.10">
    <property type="entry name" value="IHF-like DNA-binding proteins"/>
    <property type="match status" value="1"/>
</dbReference>
<dbReference type="Proteomes" id="UP000747399">
    <property type="component" value="Unassembled WGS sequence"/>
</dbReference>
<dbReference type="InterPro" id="IPR010992">
    <property type="entry name" value="IHF-like_DNA-bd_dom_sf"/>
</dbReference>
<organism evidence="4 5">
    <name type="scientific">Volvox africanus</name>
    <dbReference type="NCBI Taxonomy" id="51714"/>
    <lineage>
        <taxon>Eukaryota</taxon>
        <taxon>Viridiplantae</taxon>
        <taxon>Chlorophyta</taxon>
        <taxon>core chlorophytes</taxon>
        <taxon>Chlorophyceae</taxon>
        <taxon>CS clade</taxon>
        <taxon>Chlamydomonadales</taxon>
        <taxon>Volvocaceae</taxon>
        <taxon>Volvox</taxon>
    </lineage>
</organism>
<keyword evidence="5" id="KW-1185">Reference proteome</keyword>
<proteinExistence type="inferred from homology"/>
<dbReference type="PRINTS" id="PR01727">
    <property type="entry name" value="DNABINDINGHU"/>
</dbReference>
<evidence type="ECO:0000256" key="3">
    <source>
        <dbReference type="SAM" id="MobiDB-lite"/>
    </source>
</evidence>
<dbReference type="Pfam" id="PF00216">
    <property type="entry name" value="Bac_DNA_binding"/>
    <property type="match status" value="1"/>
</dbReference>
<dbReference type="SUPFAM" id="SSF47729">
    <property type="entry name" value="IHF-like DNA-binding proteins"/>
    <property type="match status" value="1"/>
</dbReference>
<dbReference type="SMART" id="SM00411">
    <property type="entry name" value="BHL"/>
    <property type="match status" value="1"/>
</dbReference>
<dbReference type="PANTHER" id="PTHR33175:SF3">
    <property type="entry name" value="DNA-BINDING PROTEIN HU-BETA"/>
    <property type="match status" value="1"/>
</dbReference>
<comment type="similarity">
    <text evidence="2">Belongs to the bacterial histone-like protein family.</text>
</comment>
<reference evidence="4" key="1">
    <citation type="journal article" date="2021" name="Proc. Natl. Acad. Sci. U.S.A.">
        <title>Three genomes in the algal genus Volvox reveal the fate of a haploid sex-determining region after a transition to homothallism.</title>
        <authorList>
            <person name="Yamamoto K."/>
            <person name="Hamaji T."/>
            <person name="Kawai-Toyooka H."/>
            <person name="Matsuzaki R."/>
            <person name="Takahashi F."/>
            <person name="Nishimura Y."/>
            <person name="Kawachi M."/>
            <person name="Noguchi H."/>
            <person name="Minakuchi Y."/>
            <person name="Umen J.G."/>
            <person name="Toyoda A."/>
            <person name="Nozaki H."/>
        </authorList>
    </citation>
    <scope>NUCLEOTIDE SEQUENCE</scope>
    <source>
        <strain evidence="4">NIES-3780</strain>
    </source>
</reference>
<keyword evidence="1" id="KW-0238">DNA-binding</keyword>
<dbReference type="EMBL" id="BNCO01000100">
    <property type="protein sequence ID" value="GIL67536.1"/>
    <property type="molecule type" value="Genomic_DNA"/>
</dbReference>